<gene>
    <name evidence="2" type="ORF">DX914_16535</name>
</gene>
<evidence type="ECO:0000256" key="1">
    <source>
        <dbReference type="SAM" id="SignalP"/>
    </source>
</evidence>
<evidence type="ECO:0000313" key="3">
    <source>
        <dbReference type="Proteomes" id="UP000264492"/>
    </source>
</evidence>
<accession>A0A371JY44</accession>
<dbReference type="RefSeq" id="WP_115860772.1">
    <property type="nucleotide sequence ID" value="NZ_QTSU01000003.1"/>
</dbReference>
<evidence type="ECO:0000313" key="2">
    <source>
        <dbReference type="EMBL" id="RDZ26591.1"/>
    </source>
</evidence>
<organism evidence="2 3">
    <name type="scientific">Lysobacter silvisoli</name>
    <dbReference type="NCBI Taxonomy" id="2293254"/>
    <lineage>
        <taxon>Bacteria</taxon>
        <taxon>Pseudomonadati</taxon>
        <taxon>Pseudomonadota</taxon>
        <taxon>Gammaproteobacteria</taxon>
        <taxon>Lysobacterales</taxon>
        <taxon>Lysobacteraceae</taxon>
        <taxon>Lysobacter</taxon>
    </lineage>
</organism>
<sequence>MHTTLAPPSLAAAAPPSAAAPTALFLGLPPPDTAAFDALCEFCEQHRVAVLAALPWVAAEIAGHDGFAAMLRFVRALGGRRLYVPRDRQGFEQRLGVALGPESHARLLAHASAAGTVEVPSAWGVFIALRRIAMRSAMRGGAHLRQVAQDFGVTERHLRCR</sequence>
<name>A0A371JY44_9GAMM</name>
<dbReference type="OrthoDB" id="6432090at2"/>
<dbReference type="AlphaFoldDB" id="A0A371JY44"/>
<evidence type="ECO:0008006" key="4">
    <source>
        <dbReference type="Google" id="ProtNLM"/>
    </source>
</evidence>
<feature type="signal peptide" evidence="1">
    <location>
        <begin position="1"/>
        <end position="19"/>
    </location>
</feature>
<dbReference type="Proteomes" id="UP000264492">
    <property type="component" value="Unassembled WGS sequence"/>
</dbReference>
<reference evidence="2 3" key="1">
    <citation type="submission" date="2018-08" db="EMBL/GenBank/DDBJ databases">
        <title>Lysobacter sp. zong2l5, whole genome shotgun sequence.</title>
        <authorList>
            <person name="Zhang X."/>
            <person name="Feng G."/>
            <person name="Zhu H."/>
        </authorList>
    </citation>
    <scope>NUCLEOTIDE SEQUENCE [LARGE SCALE GENOMIC DNA]</scope>
    <source>
        <strain evidence="3">zong2l5</strain>
    </source>
</reference>
<protein>
    <recommendedName>
        <fullName evidence="4">Mor transcription activator domain-containing protein</fullName>
    </recommendedName>
</protein>
<proteinExistence type="predicted"/>
<keyword evidence="1" id="KW-0732">Signal</keyword>
<feature type="chain" id="PRO_5017009563" description="Mor transcription activator domain-containing protein" evidence="1">
    <location>
        <begin position="20"/>
        <end position="161"/>
    </location>
</feature>
<comment type="caution">
    <text evidence="2">The sequence shown here is derived from an EMBL/GenBank/DDBJ whole genome shotgun (WGS) entry which is preliminary data.</text>
</comment>
<dbReference type="EMBL" id="QTSU01000003">
    <property type="protein sequence ID" value="RDZ26591.1"/>
    <property type="molecule type" value="Genomic_DNA"/>
</dbReference>
<keyword evidence="3" id="KW-1185">Reference proteome</keyword>